<comment type="caution">
    <text evidence="1">The sequence shown here is derived from an EMBL/GenBank/DDBJ whole genome shotgun (WGS) entry which is preliminary data.</text>
</comment>
<dbReference type="Proteomes" id="UP000727407">
    <property type="component" value="Unassembled WGS sequence"/>
</dbReference>
<feature type="non-terminal residue" evidence="1">
    <location>
        <position position="1"/>
    </location>
</feature>
<protein>
    <submittedName>
        <fullName evidence="1">Uncharacterized protein</fullName>
    </submittedName>
</protein>
<gene>
    <name evidence="1" type="ORF">DAT39_001596</name>
</gene>
<dbReference type="AlphaFoldDB" id="A0A8J4UHJ7"/>
<proteinExistence type="predicted"/>
<accession>A0A8J4UHJ7</accession>
<sequence>CLHNQRTGNRDARISRSSVTCGGVRGMKIILVHERQERVTGDRGQEVQMGLLPKQS</sequence>
<keyword evidence="2" id="KW-1185">Reference proteome</keyword>
<reference evidence="1" key="1">
    <citation type="submission" date="2020-07" db="EMBL/GenBank/DDBJ databases">
        <title>Clarias magur genome sequencing, assembly and annotation.</title>
        <authorList>
            <person name="Kushwaha B."/>
            <person name="Kumar R."/>
            <person name="Das P."/>
            <person name="Joshi C.G."/>
            <person name="Kumar D."/>
            <person name="Nagpure N.S."/>
            <person name="Pandey M."/>
            <person name="Agarwal S."/>
            <person name="Srivastava S."/>
            <person name="Singh M."/>
            <person name="Sahoo L."/>
            <person name="Jayasankar P."/>
            <person name="Meher P.K."/>
            <person name="Koringa P.G."/>
            <person name="Iquebal M.A."/>
            <person name="Das S.P."/>
            <person name="Bit A."/>
            <person name="Patnaik S."/>
            <person name="Patel N."/>
            <person name="Shah T.M."/>
            <person name="Hinsu A."/>
            <person name="Jena J.K."/>
        </authorList>
    </citation>
    <scope>NUCLEOTIDE SEQUENCE</scope>
    <source>
        <strain evidence="1">CIFAMagur01</strain>
        <tissue evidence="1">Testis</tissue>
    </source>
</reference>
<evidence type="ECO:0000313" key="2">
    <source>
        <dbReference type="Proteomes" id="UP000727407"/>
    </source>
</evidence>
<dbReference type="EMBL" id="QNUK01000012">
    <property type="protein sequence ID" value="KAF5908573.1"/>
    <property type="molecule type" value="Genomic_DNA"/>
</dbReference>
<name>A0A8J4UHJ7_CLAMG</name>
<organism evidence="1 2">
    <name type="scientific">Clarias magur</name>
    <name type="common">Asian catfish</name>
    <name type="synonym">Macropteronotus magur</name>
    <dbReference type="NCBI Taxonomy" id="1594786"/>
    <lineage>
        <taxon>Eukaryota</taxon>
        <taxon>Metazoa</taxon>
        <taxon>Chordata</taxon>
        <taxon>Craniata</taxon>
        <taxon>Vertebrata</taxon>
        <taxon>Euteleostomi</taxon>
        <taxon>Actinopterygii</taxon>
        <taxon>Neopterygii</taxon>
        <taxon>Teleostei</taxon>
        <taxon>Ostariophysi</taxon>
        <taxon>Siluriformes</taxon>
        <taxon>Clariidae</taxon>
        <taxon>Clarias</taxon>
    </lineage>
</organism>
<evidence type="ECO:0000313" key="1">
    <source>
        <dbReference type="EMBL" id="KAF5908573.1"/>
    </source>
</evidence>